<organism evidence="3 4">
    <name type="scientific">Actinoplanes philippinensis</name>
    <dbReference type="NCBI Taxonomy" id="35752"/>
    <lineage>
        <taxon>Bacteria</taxon>
        <taxon>Bacillati</taxon>
        <taxon>Actinomycetota</taxon>
        <taxon>Actinomycetes</taxon>
        <taxon>Micromonosporales</taxon>
        <taxon>Micromonosporaceae</taxon>
        <taxon>Actinoplanes</taxon>
    </lineage>
</organism>
<dbReference type="EMBL" id="FONV01000009">
    <property type="protein sequence ID" value="SFF35846.1"/>
    <property type="molecule type" value="Genomic_DNA"/>
</dbReference>
<evidence type="ECO:0000259" key="2">
    <source>
        <dbReference type="Pfam" id="PF11706"/>
    </source>
</evidence>
<dbReference type="OrthoDB" id="123307at2"/>
<dbReference type="InterPro" id="IPR010852">
    <property type="entry name" value="ABATE"/>
</dbReference>
<feature type="region of interest" description="Disordered" evidence="1">
    <location>
        <begin position="174"/>
        <end position="197"/>
    </location>
</feature>
<dbReference type="RefSeq" id="WP_093618468.1">
    <property type="nucleotide sequence ID" value="NZ_BOMT01000053.1"/>
</dbReference>
<dbReference type="PANTHER" id="PTHR35525">
    <property type="entry name" value="BLL6575 PROTEIN"/>
    <property type="match status" value="1"/>
</dbReference>
<dbReference type="Gene3D" id="1.10.3300.10">
    <property type="entry name" value="Jann2411-like domain"/>
    <property type="match status" value="1"/>
</dbReference>
<name>A0A1I2I4K1_9ACTN</name>
<keyword evidence="4" id="KW-1185">Reference proteome</keyword>
<feature type="domain" description="Zinc finger CGNR" evidence="2">
    <location>
        <begin position="134"/>
        <end position="176"/>
    </location>
</feature>
<gene>
    <name evidence="3" type="ORF">SAMN05421541_109179</name>
</gene>
<evidence type="ECO:0000313" key="4">
    <source>
        <dbReference type="Proteomes" id="UP000199645"/>
    </source>
</evidence>
<dbReference type="STRING" id="35752.SAMN05421541_109179"/>
<dbReference type="AlphaFoldDB" id="A0A1I2I4K1"/>
<protein>
    <submittedName>
        <fullName evidence="3">Conserved protein containing a Zn-ribbon-like motif, possibly RNA-binding</fullName>
    </submittedName>
</protein>
<evidence type="ECO:0000313" key="3">
    <source>
        <dbReference type="EMBL" id="SFF35846.1"/>
    </source>
</evidence>
<dbReference type="Proteomes" id="UP000199645">
    <property type="component" value="Unassembled WGS sequence"/>
</dbReference>
<dbReference type="Pfam" id="PF11706">
    <property type="entry name" value="zf-CGNR"/>
    <property type="match status" value="1"/>
</dbReference>
<dbReference type="InterPro" id="IPR021005">
    <property type="entry name" value="Znf_CGNR"/>
</dbReference>
<dbReference type="Pfam" id="PF07336">
    <property type="entry name" value="ABATE"/>
    <property type="match status" value="1"/>
</dbReference>
<proteinExistence type="predicted"/>
<sequence>MSTPVDPRPLIGEPLPLDLMNTRWIGDDGPYDLLAMPGGLGIWLRSAGLAGVAPDAPETLDALLATRAALHELAETGAEHAREMLNATLRHGRFRRLLGEAGPETVIETDTPGWRPAWEAAEHYLRLLETNPSRLRRCANPECVLRFYDVSKAGARRWCSMATCGNRSKYRAHHARAQSRQDQVPAWPAPDRRRPRP</sequence>
<reference evidence="3 4" key="1">
    <citation type="submission" date="2016-10" db="EMBL/GenBank/DDBJ databases">
        <authorList>
            <person name="de Groot N.N."/>
        </authorList>
    </citation>
    <scope>NUCLEOTIDE SEQUENCE [LARGE SCALE GENOMIC DNA]</scope>
    <source>
        <strain evidence="3 4">DSM 43019</strain>
    </source>
</reference>
<dbReference type="PANTHER" id="PTHR35525:SF3">
    <property type="entry name" value="BLL6575 PROTEIN"/>
    <property type="match status" value="1"/>
</dbReference>
<dbReference type="SUPFAM" id="SSF160904">
    <property type="entry name" value="Jann2411-like"/>
    <property type="match status" value="1"/>
</dbReference>
<evidence type="ECO:0000256" key="1">
    <source>
        <dbReference type="SAM" id="MobiDB-lite"/>
    </source>
</evidence>
<dbReference type="InterPro" id="IPR023286">
    <property type="entry name" value="ABATE_dom_sf"/>
</dbReference>
<accession>A0A1I2I4K1</accession>